<dbReference type="OrthoDB" id="10262320at2759"/>
<comment type="caution">
    <text evidence="1">The sequence shown here is derived from an EMBL/GenBank/DDBJ whole genome shotgun (WGS) entry which is preliminary data.</text>
</comment>
<dbReference type="Gene3D" id="1.20.1420.10">
    <property type="entry name" value="Talin, central domain"/>
    <property type="match status" value="1"/>
</dbReference>
<organism evidence="1 2">
    <name type="scientific">Rotaria sordida</name>
    <dbReference type="NCBI Taxonomy" id="392033"/>
    <lineage>
        <taxon>Eukaryota</taxon>
        <taxon>Metazoa</taxon>
        <taxon>Spiralia</taxon>
        <taxon>Gnathifera</taxon>
        <taxon>Rotifera</taxon>
        <taxon>Eurotatoria</taxon>
        <taxon>Bdelloidea</taxon>
        <taxon>Philodinida</taxon>
        <taxon>Philodinidae</taxon>
        <taxon>Rotaria</taxon>
    </lineage>
</organism>
<name>A0A815UYY4_9BILA</name>
<feature type="non-terminal residue" evidence="1">
    <location>
        <position position="1"/>
    </location>
</feature>
<sequence length="58" mass="6412">AGTLNSEHDGETFADHREAILKTAKALGDSDVQYIKPNLFVLFLLPCFIKKGFSFIIA</sequence>
<gene>
    <name evidence="1" type="ORF">RFH988_LOCUS39329</name>
</gene>
<protein>
    <submittedName>
        <fullName evidence="1">Uncharacterized protein</fullName>
    </submittedName>
</protein>
<dbReference type="Proteomes" id="UP000663882">
    <property type="component" value="Unassembled WGS sequence"/>
</dbReference>
<evidence type="ECO:0000313" key="2">
    <source>
        <dbReference type="Proteomes" id="UP000663882"/>
    </source>
</evidence>
<evidence type="ECO:0000313" key="1">
    <source>
        <dbReference type="EMBL" id="CAF1522502.1"/>
    </source>
</evidence>
<proteinExistence type="predicted"/>
<dbReference type="AlphaFoldDB" id="A0A815UYY4"/>
<dbReference type="EMBL" id="CAJNOO010016729">
    <property type="protein sequence ID" value="CAF1522502.1"/>
    <property type="molecule type" value="Genomic_DNA"/>
</dbReference>
<accession>A0A815UYY4</accession>
<reference evidence="1" key="1">
    <citation type="submission" date="2021-02" db="EMBL/GenBank/DDBJ databases">
        <authorList>
            <person name="Nowell W R."/>
        </authorList>
    </citation>
    <scope>NUCLEOTIDE SEQUENCE</scope>
</reference>